<feature type="compositionally biased region" description="Basic and acidic residues" evidence="2">
    <location>
        <begin position="1620"/>
        <end position="1636"/>
    </location>
</feature>
<feature type="region of interest" description="Disordered" evidence="2">
    <location>
        <begin position="1165"/>
        <end position="1223"/>
    </location>
</feature>
<feature type="coiled-coil region" evidence="1">
    <location>
        <begin position="460"/>
        <end position="624"/>
    </location>
</feature>
<feature type="compositionally biased region" description="Low complexity" evidence="2">
    <location>
        <begin position="414"/>
        <end position="431"/>
    </location>
</feature>
<dbReference type="Proteomes" id="UP001310890">
    <property type="component" value="Unassembled WGS sequence"/>
</dbReference>
<feature type="region of interest" description="Disordered" evidence="2">
    <location>
        <begin position="1342"/>
        <end position="1381"/>
    </location>
</feature>
<dbReference type="GO" id="GO:0051015">
    <property type="term" value="F:actin filament binding"/>
    <property type="evidence" value="ECO:0007669"/>
    <property type="project" value="TreeGrafter"/>
</dbReference>
<feature type="compositionally biased region" description="Basic and acidic residues" evidence="2">
    <location>
        <begin position="402"/>
        <end position="413"/>
    </location>
</feature>
<feature type="compositionally biased region" description="Polar residues" evidence="2">
    <location>
        <begin position="1165"/>
        <end position="1204"/>
    </location>
</feature>
<feature type="region of interest" description="Disordered" evidence="2">
    <location>
        <begin position="398"/>
        <end position="432"/>
    </location>
</feature>
<feature type="region of interest" description="Disordered" evidence="2">
    <location>
        <begin position="1397"/>
        <end position="1528"/>
    </location>
</feature>
<evidence type="ECO:0000313" key="3">
    <source>
        <dbReference type="EMBL" id="KAK5109980.1"/>
    </source>
</evidence>
<evidence type="ECO:0000313" key="4">
    <source>
        <dbReference type="Proteomes" id="UP001310890"/>
    </source>
</evidence>
<feature type="coiled-coil region" evidence="1">
    <location>
        <begin position="1081"/>
        <end position="1158"/>
    </location>
</feature>
<evidence type="ECO:0000256" key="2">
    <source>
        <dbReference type="SAM" id="MobiDB-lite"/>
    </source>
</evidence>
<feature type="compositionally biased region" description="Polar residues" evidence="2">
    <location>
        <begin position="1556"/>
        <end position="1568"/>
    </location>
</feature>
<feature type="compositionally biased region" description="Polar residues" evidence="2">
    <location>
        <begin position="1420"/>
        <end position="1446"/>
    </location>
</feature>
<feature type="compositionally biased region" description="Polar residues" evidence="2">
    <location>
        <begin position="1589"/>
        <end position="1601"/>
    </location>
</feature>
<feature type="compositionally biased region" description="Polar residues" evidence="2">
    <location>
        <begin position="1397"/>
        <end position="1410"/>
    </location>
</feature>
<comment type="caution">
    <text evidence="3">The sequence shown here is derived from an EMBL/GenBank/DDBJ whole genome shotgun (WGS) entry which is preliminary data.</text>
</comment>
<feature type="compositionally biased region" description="Polar residues" evidence="2">
    <location>
        <begin position="1502"/>
        <end position="1519"/>
    </location>
</feature>
<organism evidence="3 4">
    <name type="scientific">Meristemomyces frigidus</name>
    <dbReference type="NCBI Taxonomy" id="1508187"/>
    <lineage>
        <taxon>Eukaryota</taxon>
        <taxon>Fungi</taxon>
        <taxon>Dikarya</taxon>
        <taxon>Ascomycota</taxon>
        <taxon>Pezizomycotina</taxon>
        <taxon>Dothideomycetes</taxon>
        <taxon>Dothideomycetidae</taxon>
        <taxon>Mycosphaerellales</taxon>
        <taxon>Teratosphaeriaceae</taxon>
        <taxon>Meristemomyces</taxon>
    </lineage>
</organism>
<gene>
    <name evidence="3" type="ORF">LTR62_006347</name>
</gene>
<feature type="coiled-coil region" evidence="1">
    <location>
        <begin position="751"/>
        <end position="785"/>
    </location>
</feature>
<feature type="compositionally biased region" description="Basic residues" evidence="2">
    <location>
        <begin position="249"/>
        <end position="263"/>
    </location>
</feature>
<dbReference type="GO" id="GO:0016460">
    <property type="term" value="C:myosin II complex"/>
    <property type="evidence" value="ECO:0007669"/>
    <property type="project" value="TreeGrafter"/>
</dbReference>
<feature type="region of interest" description="Disordered" evidence="2">
    <location>
        <begin position="1540"/>
        <end position="1636"/>
    </location>
</feature>
<feature type="region of interest" description="Disordered" evidence="2">
    <location>
        <begin position="96"/>
        <end position="120"/>
    </location>
</feature>
<feature type="compositionally biased region" description="Polar residues" evidence="2">
    <location>
        <begin position="1343"/>
        <end position="1366"/>
    </location>
</feature>
<proteinExistence type="predicted"/>
<feature type="region of interest" description="Disordered" evidence="2">
    <location>
        <begin position="238"/>
        <end position="282"/>
    </location>
</feature>
<accession>A0AAN7YIK5</accession>
<dbReference type="GO" id="GO:0000146">
    <property type="term" value="F:microfilament motor activity"/>
    <property type="evidence" value="ECO:0007669"/>
    <property type="project" value="TreeGrafter"/>
</dbReference>
<dbReference type="PANTHER" id="PTHR45615:SF40">
    <property type="entry name" value="MYOSIN HEAVY CHAIN, NON-MUSCLE"/>
    <property type="match status" value="1"/>
</dbReference>
<feature type="coiled-coil region" evidence="1">
    <location>
        <begin position="985"/>
        <end position="1033"/>
    </location>
</feature>
<protein>
    <submittedName>
        <fullName evidence="3">Uncharacterized protein</fullName>
    </submittedName>
</protein>
<dbReference type="PANTHER" id="PTHR45615">
    <property type="entry name" value="MYOSIN HEAVY CHAIN, NON-MUSCLE"/>
    <property type="match status" value="1"/>
</dbReference>
<sequence>MSEFPVRPQRIQHNTAGTVSTRIRTTSGETPLPLVTIDEPKGIIEHSDSPKHGMPSGDNRDVYQPTEAVSEPQNAKDQIAGTGDLPQVVLETQVAKHLGPSTTEMQDTQSGLDDSEDRHQLDNSLSGLAAAPLFSTRYTPYAHPIRDDAPTDRVFTYGKAIKQHLDMVGTRRASLIHVLVPTSSTARVESMTDQAPDDVTETVTAPVTGLPDSGESNAVAPRADSLGDGVPIVPLVDTNPAALAQPHPLTKKKRKKRKIRRQVTPKLSEGRTAGSDHDGDHQEQLQAQPMHNSQTKVNTFPHLMSVRSALKAEEVDDEAIARGTDEQTDEIVLTDEKALSEYNKPELYAVVHGTAPSIIGTATIDPSPDEDLAGEQILRPHSHNDLTLQQTFIRSTNLPTHGQEDDAHVRRVEPTSTSQPASSARPAADASHFSSDGYEELLFTHRSSRNELKTKHAFEMQDLHAQIQLAREAKDAVQAKLELAQQQKASLAALLNEQKAKVSACKAKVLVFDKYNRGLGMDLDRLRKDFNVLRRINEELSVEDEVRTTEHTDLRQQLQDAMQQNRHAREKEREVRLEHEIRLAAATERLEYLEKQLSEKHGLLAEQRDKNAQLESRLIKATSANAEEAKLLRSNHDAISQQVHEIHTMLENSEKATDLTDFVSGVTAFMQGLDTQQVTTTEHINSVKYIIETLVKDLTKLTSSEQKRRDSQPSLETHLASTVREALKGVKVSLEEREQMLQQDFAHRESLIDLQNKYQTSNDRCKDLEAQLTSAQTSERRLQEMNALLKAKVDASQSVLQAQSPSIAHAHNIQIELDAKSNALEAMRLEVRNKEEELQALRCELATVQTELQSLAAQLEDADRRLQATVSQSQQLQSKVEAEVEIERQAMKRHCDKILDEKMADYKNRVRGLTSDNDMLQRKLQPLELDLAAKTAEVHELRTSAAILNTKHEEALQSVAQKVTACQQEAESKANTVYLATIAKLEETSRKLEAAEISRQTMIEEKTTLENQLHDLQSALQQAKAAQVDTENEVPEQGERHNAALASANEELSRASETVKGHDAGLKQLISECEQAVENEKQEGRRSIEALQTSLREAQDEMQQERQNGEVFRAEIEETWKKAQADFDSRLQNAAHKVNEVEVQRDQALADHDRLRDQVNHLTVQQQGRQALGTSDTSNMHQFSEGPSSHTFGQTSMDDPTSHATIGITPTMGNKENVPPPLRKTVDGQFLAVDETGVITAAGVLRPASRRKSAEGILVRGPVVEESQFHDIPQMSVMSRGYSVSRGGHHPCNVSQISDDMLDTASLDHTQFSTQVIEDTQFQDDLPSFANFNSGTIMMPPQRKSSGFTVPSIASLNSSNMTQPSYRQDEESFRPSISPSTGSQLFRVYEETGSHLPLSSQAQVQNTPNLPNAGKDKCSFSKSYPAPNTASKRSNSATSHSRTPSRSMELDIGASTSRAGGGGNASLHSSTPEFMTEASGHGQSQHTPVAYGSVSKRRISRKNSQNTTDPRLAQRSTAHAASGSKRKAVATSLIAEGYEHERKKHKDAAAAPATQPRRTSLRNTTTAGRPSIHDLPPVKHVNHGLPTSHLGSTSSAQTGSRMRTLGGSSSGAGKVSKKTARGDDFDARFSQELGRR</sequence>
<dbReference type="GO" id="GO:0005737">
    <property type="term" value="C:cytoplasm"/>
    <property type="evidence" value="ECO:0007669"/>
    <property type="project" value="TreeGrafter"/>
</dbReference>
<reference evidence="3" key="1">
    <citation type="submission" date="2023-08" db="EMBL/GenBank/DDBJ databases">
        <title>Black Yeasts Isolated from many extreme environments.</title>
        <authorList>
            <person name="Coleine C."/>
            <person name="Stajich J.E."/>
            <person name="Selbmann L."/>
        </authorList>
    </citation>
    <scope>NUCLEOTIDE SEQUENCE</scope>
    <source>
        <strain evidence="3">CCFEE 5401</strain>
    </source>
</reference>
<feature type="compositionally biased region" description="Polar residues" evidence="2">
    <location>
        <begin position="11"/>
        <end position="29"/>
    </location>
</feature>
<feature type="coiled-coil region" evidence="1">
    <location>
        <begin position="817"/>
        <end position="879"/>
    </location>
</feature>
<name>A0AAN7YIK5_9PEZI</name>
<dbReference type="EMBL" id="JAVRRL010000055">
    <property type="protein sequence ID" value="KAK5109980.1"/>
    <property type="molecule type" value="Genomic_DNA"/>
</dbReference>
<evidence type="ECO:0000256" key="1">
    <source>
        <dbReference type="SAM" id="Coils"/>
    </source>
</evidence>
<keyword evidence="1" id="KW-0175">Coiled coil</keyword>
<dbReference type="GO" id="GO:0032982">
    <property type="term" value="C:myosin filament"/>
    <property type="evidence" value="ECO:0007669"/>
    <property type="project" value="TreeGrafter"/>
</dbReference>
<feature type="compositionally biased region" description="Polar residues" evidence="2">
    <location>
        <begin position="100"/>
        <end position="112"/>
    </location>
</feature>
<feature type="compositionally biased region" description="Basic and acidic residues" evidence="2">
    <location>
        <begin position="38"/>
        <end position="51"/>
    </location>
</feature>
<feature type="region of interest" description="Disordered" evidence="2">
    <location>
        <begin position="1"/>
        <end position="79"/>
    </location>
</feature>